<dbReference type="PANTHER" id="PTHR22166">
    <property type="entry name" value="ENDOPLASMIC RETICULUM JUNCTION FORMATION PROTEIN LUNAPARK"/>
    <property type="match status" value="1"/>
</dbReference>
<keyword evidence="1" id="KW-0256">Endoplasmic reticulum</keyword>
<evidence type="ECO:0000313" key="5">
    <source>
        <dbReference type="Proteomes" id="UP000254866"/>
    </source>
</evidence>
<gene>
    <name evidence="4" type="ORF">BP5553_01438</name>
</gene>
<proteinExistence type="inferred from homology"/>
<feature type="transmembrane region" description="Helical" evidence="1">
    <location>
        <begin position="49"/>
        <end position="69"/>
    </location>
</feature>
<dbReference type="EMBL" id="NPIC01000001">
    <property type="protein sequence ID" value="RDL41459.1"/>
    <property type="molecule type" value="Genomic_DNA"/>
</dbReference>
<dbReference type="GeneID" id="43594287"/>
<dbReference type="GO" id="GO:0008270">
    <property type="term" value="F:zinc ion binding"/>
    <property type="evidence" value="ECO:0007669"/>
    <property type="project" value="UniProtKB-KW"/>
</dbReference>
<evidence type="ECO:0000259" key="3">
    <source>
        <dbReference type="Pfam" id="PF10058"/>
    </source>
</evidence>
<evidence type="ECO:0000313" key="4">
    <source>
        <dbReference type="EMBL" id="RDL41459.1"/>
    </source>
</evidence>
<feature type="compositionally biased region" description="Basic residues" evidence="2">
    <location>
        <begin position="370"/>
        <end position="384"/>
    </location>
</feature>
<dbReference type="GO" id="GO:1903373">
    <property type="term" value="P:positive regulation of endoplasmic reticulum tubular network organization"/>
    <property type="evidence" value="ECO:0007669"/>
    <property type="project" value="UniProtKB-UniRule"/>
</dbReference>
<feature type="compositionally biased region" description="Basic and acidic residues" evidence="2">
    <location>
        <begin position="317"/>
        <end position="327"/>
    </location>
</feature>
<dbReference type="RefSeq" id="XP_031874115.1">
    <property type="nucleotide sequence ID" value="XM_032010061.1"/>
</dbReference>
<dbReference type="GO" id="GO:0098826">
    <property type="term" value="C:endoplasmic reticulum tubular network membrane"/>
    <property type="evidence" value="ECO:0007669"/>
    <property type="project" value="UniProtKB-UniRule"/>
</dbReference>
<feature type="region of interest" description="Disordered" evidence="2">
    <location>
        <begin position="139"/>
        <end position="232"/>
    </location>
</feature>
<feature type="domain" description="Lunapark zinc ribbon" evidence="3">
    <location>
        <begin position="248"/>
        <end position="304"/>
    </location>
</feature>
<keyword evidence="1" id="KW-0862">Zinc</keyword>
<comment type="caution">
    <text evidence="4">The sequence shown here is derived from an EMBL/GenBank/DDBJ whole genome shotgun (WGS) entry which is preliminary data.</text>
</comment>
<dbReference type="AlphaFoldDB" id="A0A370U101"/>
<organism evidence="4 5">
    <name type="scientific">Venustampulla echinocandica</name>
    <dbReference type="NCBI Taxonomy" id="2656787"/>
    <lineage>
        <taxon>Eukaryota</taxon>
        <taxon>Fungi</taxon>
        <taxon>Dikarya</taxon>
        <taxon>Ascomycota</taxon>
        <taxon>Pezizomycotina</taxon>
        <taxon>Leotiomycetes</taxon>
        <taxon>Helotiales</taxon>
        <taxon>Pleuroascaceae</taxon>
        <taxon>Venustampulla</taxon>
    </lineage>
</organism>
<keyword evidence="1" id="KW-0863">Zinc-finger</keyword>
<dbReference type="GO" id="GO:0071788">
    <property type="term" value="P:endoplasmic reticulum tubular network maintenance"/>
    <property type="evidence" value="ECO:0007669"/>
    <property type="project" value="UniProtKB-UniRule"/>
</dbReference>
<feature type="region of interest" description="Disordered" evidence="2">
    <location>
        <begin position="317"/>
        <end position="384"/>
    </location>
</feature>
<evidence type="ECO:0000256" key="2">
    <source>
        <dbReference type="SAM" id="MobiDB-lite"/>
    </source>
</evidence>
<keyword evidence="1" id="KW-1133">Transmembrane helix</keyword>
<feature type="compositionally biased region" description="Basic and acidic residues" evidence="2">
    <location>
        <begin position="336"/>
        <end position="356"/>
    </location>
</feature>
<comment type="domain">
    <text evidence="1">The C4-type zinc finger motif is necessary both for its ER three-way tubular junction localization and formation.</text>
</comment>
<accession>A0A370U101</accession>
<comment type="subcellular location">
    <subcellularLocation>
        <location evidence="1">Endoplasmic reticulum membrane</location>
        <topology evidence="1">Multi-pass membrane protein</topology>
    </subcellularLocation>
</comment>
<comment type="similarity">
    <text evidence="1">Belongs to the lunapark family.</text>
</comment>
<keyword evidence="1" id="KW-0472">Membrane</keyword>
<comment type="caution">
    <text evidence="1">Lacks conserved residue(s) required for the propagation of feature annotation.</text>
</comment>
<dbReference type="InterPro" id="IPR040115">
    <property type="entry name" value="Lnp"/>
</dbReference>
<dbReference type="PANTHER" id="PTHR22166:SF12">
    <property type="entry name" value="ENDOPLASMIC RETICULUM JUNCTION FORMATION PROTEIN LUNAPARK"/>
    <property type="match status" value="1"/>
</dbReference>
<dbReference type="InterPro" id="IPR019273">
    <property type="entry name" value="Lunapark_Znf"/>
</dbReference>
<dbReference type="OrthoDB" id="1725934at2759"/>
<comment type="function">
    <text evidence="1">Plays a role in determining ER morphology.</text>
</comment>
<dbReference type="Pfam" id="PF10058">
    <property type="entry name" value="Zn_ribbon_10"/>
    <property type="match status" value="1"/>
</dbReference>
<dbReference type="Proteomes" id="UP000254866">
    <property type="component" value="Unassembled WGS sequence"/>
</dbReference>
<keyword evidence="5" id="KW-1185">Reference proteome</keyword>
<keyword evidence="1" id="KW-0812">Transmembrane</keyword>
<dbReference type="STRING" id="2656787.A0A370U101"/>
<protein>
    <recommendedName>
        <fullName evidence="1">Endoplasmic reticulum junction formation protein lunapark</fullName>
    </recommendedName>
</protein>
<name>A0A370U101_9HELO</name>
<sequence>MVSLWPWKGEDTSPASFEKALSALATKISKSQAQLDSLRQRGRRLKGLWTLYAVFAYLLCFIILFIVVGWRNWTAVEYTAVAGSPLLIYVVRKGITSYYNLRVDNATHRLEDQQAERAKTIERLKAATKYNSTQELLEKYAATPAPPKPKKPRNTSKSPKGRSPQLGRIRAGPPPPTANIQRPGQIQGPLSSQPSTPQPQPRKDIPLQFSPAPVQASPQGGNAEFAPNAFPSPPQYAHGGESNAGGHWYDRVLDLLLGDDETSPKNRMALICSNCRLVNGQAPPGTKSPAELGKWRCFGCGAWNGEEDEAVKVVQEMKERIEKDRPGSVDGATSSGDERPHERDVAEEDIKEKNSDEAGEVESSEESIKAKPKRGRPKRGKGSS</sequence>
<evidence type="ECO:0000256" key="1">
    <source>
        <dbReference type="RuleBase" id="RU367073"/>
    </source>
</evidence>
<keyword evidence="1" id="KW-0479">Metal-binding</keyword>
<reference evidence="4 5" key="1">
    <citation type="journal article" date="2018" name="IMA Fungus">
        <title>IMA Genome-F 9: Draft genome sequence of Annulohypoxylon stygium, Aspergillus mulundensis, Berkeleyomyces basicola (syn. Thielaviopsis basicola), Ceratocystis smalleyi, two Cercospora beticola strains, Coleophoma cylindrospora, Fusarium fracticaudum, Phialophora cf. hyalina, and Morchella septimelata.</title>
        <authorList>
            <person name="Wingfield B.D."/>
            <person name="Bills G.F."/>
            <person name="Dong Y."/>
            <person name="Huang W."/>
            <person name="Nel W.J."/>
            <person name="Swalarsk-Parry B.S."/>
            <person name="Vaghefi N."/>
            <person name="Wilken P.M."/>
            <person name="An Z."/>
            <person name="de Beer Z.W."/>
            <person name="De Vos L."/>
            <person name="Chen L."/>
            <person name="Duong T.A."/>
            <person name="Gao Y."/>
            <person name="Hammerbacher A."/>
            <person name="Kikkert J.R."/>
            <person name="Li Y."/>
            <person name="Li H."/>
            <person name="Li K."/>
            <person name="Li Q."/>
            <person name="Liu X."/>
            <person name="Ma X."/>
            <person name="Naidoo K."/>
            <person name="Pethybridge S.J."/>
            <person name="Sun J."/>
            <person name="Steenkamp E.T."/>
            <person name="van der Nest M.A."/>
            <person name="van Wyk S."/>
            <person name="Wingfield M.J."/>
            <person name="Xiong C."/>
            <person name="Yue Q."/>
            <person name="Zhang X."/>
        </authorList>
    </citation>
    <scope>NUCLEOTIDE SEQUENCE [LARGE SCALE GENOMIC DNA]</scope>
    <source>
        <strain evidence="4 5">BP 5553</strain>
    </source>
</reference>